<dbReference type="GO" id="GO:0006414">
    <property type="term" value="P:translational elongation"/>
    <property type="evidence" value="ECO:0007669"/>
    <property type="project" value="TreeGrafter"/>
</dbReference>
<evidence type="ECO:0000259" key="3">
    <source>
        <dbReference type="PROSITE" id="PS50405"/>
    </source>
</evidence>
<dbReference type="InterPro" id="IPR040079">
    <property type="entry name" value="Glutathione_S-Trfase"/>
</dbReference>
<dbReference type="OrthoDB" id="249703at2759"/>
<dbReference type="SUPFAM" id="SSF52833">
    <property type="entry name" value="Thioredoxin-like"/>
    <property type="match status" value="1"/>
</dbReference>
<dbReference type="Pfam" id="PF13410">
    <property type="entry name" value="GST_C_2"/>
    <property type="match status" value="1"/>
</dbReference>
<evidence type="ECO:0000259" key="2">
    <source>
        <dbReference type="PROSITE" id="PS50404"/>
    </source>
</evidence>
<dbReference type="InterPro" id="IPR036282">
    <property type="entry name" value="Glutathione-S-Trfase_C_sf"/>
</dbReference>
<dbReference type="SFLD" id="SFLDS00019">
    <property type="entry name" value="Glutathione_Transferase_(cytos"/>
    <property type="match status" value="1"/>
</dbReference>
<evidence type="ECO:0008006" key="6">
    <source>
        <dbReference type="Google" id="ProtNLM"/>
    </source>
</evidence>
<dbReference type="PROSITE" id="PS50404">
    <property type="entry name" value="GST_NTER"/>
    <property type="match status" value="1"/>
</dbReference>
<dbReference type="SFLD" id="SFLDG00358">
    <property type="entry name" value="Main_(cytGST)"/>
    <property type="match status" value="1"/>
</dbReference>
<evidence type="ECO:0000313" key="5">
    <source>
        <dbReference type="Proteomes" id="UP000241462"/>
    </source>
</evidence>
<gene>
    <name evidence="4" type="ORF">BD289DRAFT_366584</name>
</gene>
<name>A0A2T3AAS4_9PEZI</name>
<evidence type="ECO:0000313" key="4">
    <source>
        <dbReference type="EMBL" id="PSR88917.1"/>
    </source>
</evidence>
<evidence type="ECO:0000256" key="1">
    <source>
        <dbReference type="ARBA" id="ARBA00007409"/>
    </source>
</evidence>
<dbReference type="Pfam" id="PF02798">
    <property type="entry name" value="GST_N"/>
    <property type="match status" value="1"/>
</dbReference>
<dbReference type="CDD" id="cd03044">
    <property type="entry name" value="GST_N_EF1Bgamma"/>
    <property type="match status" value="1"/>
</dbReference>
<keyword evidence="5" id="KW-1185">Reference proteome</keyword>
<dbReference type="InterPro" id="IPR036249">
    <property type="entry name" value="Thioredoxin-like_sf"/>
</dbReference>
<dbReference type="InterPro" id="IPR004045">
    <property type="entry name" value="Glutathione_S-Trfase_N"/>
</dbReference>
<comment type="similarity">
    <text evidence="1">Belongs to the GST superfamily.</text>
</comment>
<dbReference type="PANTHER" id="PTHR43986">
    <property type="entry name" value="ELONGATION FACTOR 1-GAMMA"/>
    <property type="match status" value="1"/>
</dbReference>
<proteinExistence type="inferred from homology"/>
<dbReference type="FunFam" id="3.40.30.10:FF:000148">
    <property type="entry name" value="Elongation factor 1B gamma"/>
    <property type="match status" value="1"/>
</dbReference>
<reference evidence="4 5" key="1">
    <citation type="journal article" date="2018" name="Mycol. Prog.">
        <title>Coniella lustricola, a new species from submerged detritus.</title>
        <authorList>
            <person name="Raudabaugh D.B."/>
            <person name="Iturriaga T."/>
            <person name="Carver A."/>
            <person name="Mondo S."/>
            <person name="Pangilinan J."/>
            <person name="Lipzen A."/>
            <person name="He G."/>
            <person name="Amirebrahimi M."/>
            <person name="Grigoriev I.V."/>
            <person name="Miller A.N."/>
        </authorList>
    </citation>
    <scope>NUCLEOTIDE SEQUENCE [LARGE SCALE GENOMIC DNA]</scope>
    <source>
        <strain evidence="4 5">B22-T-1</strain>
    </source>
</reference>
<dbReference type="Gene3D" id="1.20.1050.10">
    <property type="match status" value="1"/>
</dbReference>
<dbReference type="STRING" id="2025994.A0A2T3AAS4"/>
<dbReference type="SUPFAM" id="SSF47616">
    <property type="entry name" value="GST C-terminal domain-like"/>
    <property type="match status" value="1"/>
</dbReference>
<dbReference type="InterPro" id="IPR010987">
    <property type="entry name" value="Glutathione-S-Trfase_C-like"/>
</dbReference>
<dbReference type="GO" id="GO:0005634">
    <property type="term" value="C:nucleus"/>
    <property type="evidence" value="ECO:0007669"/>
    <property type="project" value="TreeGrafter"/>
</dbReference>
<dbReference type="AlphaFoldDB" id="A0A2T3AAS4"/>
<dbReference type="PANTHER" id="PTHR43986:SF10">
    <property type="entry name" value="ELONGATION FACTOR EEF-1B GAMMA SUBUNIT, PUTATIVE (AFU_ORTHOLOGUE AFUA_1G17120)-RELATED"/>
    <property type="match status" value="1"/>
</dbReference>
<sequence>MAPFGKIYSYPNNFRVQRAQAVAAINGLELNVPEFQIGVSNKDPEFLNKFPLGKVPAFEGSDGFCLAEGAAIAEYVAASGPKAAQLLGEDAKTKSKISEWVLFTETELAAHSLPWVYVFFKFADYEKTKDKCDTAALAFQRALGKIEATVKDGRKYILGGNELTLADVTVASILHFTSSFLLDAEMRKVVPATMEYLKGIETVPEFAQAFGELKTCEVRAK</sequence>
<dbReference type="EMBL" id="KZ678423">
    <property type="protein sequence ID" value="PSR88917.1"/>
    <property type="molecule type" value="Genomic_DNA"/>
</dbReference>
<dbReference type="InParanoid" id="A0A2T3AAS4"/>
<dbReference type="PROSITE" id="PS50405">
    <property type="entry name" value="GST_CTER"/>
    <property type="match status" value="1"/>
</dbReference>
<feature type="domain" description="GST C-terminal" evidence="3">
    <location>
        <begin position="90"/>
        <end position="221"/>
    </location>
</feature>
<organism evidence="4 5">
    <name type="scientific">Coniella lustricola</name>
    <dbReference type="NCBI Taxonomy" id="2025994"/>
    <lineage>
        <taxon>Eukaryota</taxon>
        <taxon>Fungi</taxon>
        <taxon>Dikarya</taxon>
        <taxon>Ascomycota</taxon>
        <taxon>Pezizomycotina</taxon>
        <taxon>Sordariomycetes</taxon>
        <taxon>Sordariomycetidae</taxon>
        <taxon>Diaporthales</taxon>
        <taxon>Schizoparmaceae</taxon>
        <taxon>Coniella</taxon>
    </lineage>
</organism>
<dbReference type="GO" id="GO:0005737">
    <property type="term" value="C:cytoplasm"/>
    <property type="evidence" value="ECO:0007669"/>
    <property type="project" value="TreeGrafter"/>
</dbReference>
<accession>A0A2T3AAS4</accession>
<dbReference type="Gene3D" id="3.40.30.10">
    <property type="entry name" value="Glutaredoxin"/>
    <property type="match status" value="1"/>
</dbReference>
<feature type="domain" description="GST N-terminal" evidence="2">
    <location>
        <begin position="3"/>
        <end position="84"/>
    </location>
</feature>
<protein>
    <recommendedName>
        <fullName evidence="6">Glutathione S-transferase</fullName>
    </recommendedName>
</protein>
<dbReference type="InterPro" id="IPR050802">
    <property type="entry name" value="EF-GSTs"/>
</dbReference>
<dbReference type="Proteomes" id="UP000241462">
    <property type="component" value="Unassembled WGS sequence"/>
</dbReference>